<evidence type="ECO:0000313" key="3">
    <source>
        <dbReference type="Proteomes" id="UP000037035"/>
    </source>
</evidence>
<protein>
    <submittedName>
        <fullName evidence="2">Uncharacterized protein</fullName>
    </submittedName>
</protein>
<evidence type="ECO:0000256" key="1">
    <source>
        <dbReference type="SAM" id="MobiDB-lite"/>
    </source>
</evidence>
<name>A0A0L6VD79_9BASI</name>
<proteinExistence type="predicted"/>
<accession>A0A0L6VD79</accession>
<dbReference type="Proteomes" id="UP000037035">
    <property type="component" value="Unassembled WGS sequence"/>
</dbReference>
<dbReference type="AlphaFoldDB" id="A0A0L6VD79"/>
<comment type="caution">
    <text evidence="2">The sequence shown here is derived from an EMBL/GenBank/DDBJ whole genome shotgun (WGS) entry which is preliminary data.</text>
</comment>
<gene>
    <name evidence="2" type="ORF">VP01_1878g5</name>
</gene>
<reference evidence="2 3" key="1">
    <citation type="submission" date="2015-08" db="EMBL/GenBank/DDBJ databases">
        <title>Next Generation Sequencing and Analysis of the Genome of Puccinia sorghi L Schw, the Causal Agent of Maize Common Rust.</title>
        <authorList>
            <person name="Rochi L."/>
            <person name="Burguener G."/>
            <person name="Darino M."/>
            <person name="Turjanski A."/>
            <person name="Kreff E."/>
            <person name="Dieguez M.J."/>
            <person name="Sacco F."/>
        </authorList>
    </citation>
    <scope>NUCLEOTIDE SEQUENCE [LARGE SCALE GENOMIC DNA]</scope>
    <source>
        <strain evidence="2 3">RO10H11247</strain>
    </source>
</reference>
<sequence>MVNTRRNHPELSGPLPPATRPKRPTQTKQYKDILKLPLLPPSPEPLSSSPKERWVLTPEIKLPPELLGRQRKW</sequence>
<organism evidence="2 3">
    <name type="scientific">Puccinia sorghi</name>
    <dbReference type="NCBI Taxonomy" id="27349"/>
    <lineage>
        <taxon>Eukaryota</taxon>
        <taxon>Fungi</taxon>
        <taxon>Dikarya</taxon>
        <taxon>Basidiomycota</taxon>
        <taxon>Pucciniomycotina</taxon>
        <taxon>Pucciniomycetes</taxon>
        <taxon>Pucciniales</taxon>
        <taxon>Pucciniaceae</taxon>
        <taxon>Puccinia</taxon>
    </lineage>
</organism>
<keyword evidence="3" id="KW-1185">Reference proteome</keyword>
<feature type="region of interest" description="Disordered" evidence="1">
    <location>
        <begin position="1"/>
        <end position="53"/>
    </location>
</feature>
<dbReference type="EMBL" id="LAVV01006701">
    <property type="protein sequence ID" value="KNZ58684.1"/>
    <property type="molecule type" value="Genomic_DNA"/>
</dbReference>
<evidence type="ECO:0000313" key="2">
    <source>
        <dbReference type="EMBL" id="KNZ58684.1"/>
    </source>
</evidence>
<dbReference type="VEuPathDB" id="FungiDB:VP01_1878g5"/>